<dbReference type="AlphaFoldDB" id="A0A838B8I6"/>
<comment type="similarity">
    <text evidence="1 2">Belongs to the short-chain dehydrogenases/reductases (SDR) family.</text>
</comment>
<dbReference type="Proteomes" id="UP000558284">
    <property type="component" value="Unassembled WGS sequence"/>
</dbReference>
<dbReference type="FunFam" id="3.40.50.720:FF:000084">
    <property type="entry name" value="Short-chain dehydrogenase reductase"/>
    <property type="match status" value="1"/>
</dbReference>
<dbReference type="GO" id="GO:0030497">
    <property type="term" value="P:fatty acid elongation"/>
    <property type="evidence" value="ECO:0007669"/>
    <property type="project" value="TreeGrafter"/>
</dbReference>
<accession>A0A838B8I6</accession>
<dbReference type="InterPro" id="IPR002347">
    <property type="entry name" value="SDR_fam"/>
</dbReference>
<dbReference type="PANTHER" id="PTHR42760:SF129">
    <property type="entry name" value="OXIDOREDUCTASE"/>
    <property type="match status" value="1"/>
</dbReference>
<dbReference type="PROSITE" id="PS00061">
    <property type="entry name" value="ADH_SHORT"/>
    <property type="match status" value="1"/>
</dbReference>
<dbReference type="GO" id="GO:0016616">
    <property type="term" value="F:oxidoreductase activity, acting on the CH-OH group of donors, NAD or NADP as acceptor"/>
    <property type="evidence" value="ECO:0007669"/>
    <property type="project" value="TreeGrafter"/>
</dbReference>
<dbReference type="InterPro" id="IPR020904">
    <property type="entry name" value="Sc_DH/Rdtase_CS"/>
</dbReference>
<dbReference type="PRINTS" id="PR00080">
    <property type="entry name" value="SDRFAMILY"/>
</dbReference>
<organism evidence="3 4">
    <name type="scientific">Mesorhizobium neociceri</name>
    <dbReference type="NCBI Taxonomy" id="1307853"/>
    <lineage>
        <taxon>Bacteria</taxon>
        <taxon>Pseudomonadati</taxon>
        <taxon>Pseudomonadota</taxon>
        <taxon>Alphaproteobacteria</taxon>
        <taxon>Hyphomicrobiales</taxon>
        <taxon>Phyllobacteriaceae</taxon>
        <taxon>Mesorhizobium</taxon>
    </lineage>
</organism>
<dbReference type="SUPFAM" id="SSF51735">
    <property type="entry name" value="NAD(P)-binding Rossmann-fold domains"/>
    <property type="match status" value="1"/>
</dbReference>
<evidence type="ECO:0000313" key="3">
    <source>
        <dbReference type="EMBL" id="MBA1142493.1"/>
    </source>
</evidence>
<dbReference type="PANTHER" id="PTHR42760">
    <property type="entry name" value="SHORT-CHAIN DEHYDROGENASES/REDUCTASES FAMILY MEMBER"/>
    <property type="match status" value="1"/>
</dbReference>
<keyword evidence="4" id="KW-1185">Reference proteome</keyword>
<dbReference type="EMBL" id="JACDTY010000009">
    <property type="protein sequence ID" value="MBA1142493.1"/>
    <property type="molecule type" value="Genomic_DNA"/>
</dbReference>
<evidence type="ECO:0000256" key="1">
    <source>
        <dbReference type="ARBA" id="ARBA00006484"/>
    </source>
</evidence>
<dbReference type="RefSeq" id="WP_181059323.1">
    <property type="nucleotide sequence ID" value="NZ_JACDTY010000009.1"/>
</dbReference>
<comment type="caution">
    <text evidence="3">The sequence shown here is derived from an EMBL/GenBank/DDBJ whole genome shotgun (WGS) entry which is preliminary data.</text>
</comment>
<name>A0A838B8I6_9HYPH</name>
<reference evidence="3 4" key="1">
    <citation type="submission" date="2020-07" db="EMBL/GenBank/DDBJ databases">
        <title>Definition of the novel symbiovar canariense within Mesorhizobium novociceri, a new species of genus Mesorhizobium nodulating Cicer canariense in the Caldera de Taburiente National Park (La Palma, Canary Islands).</title>
        <authorList>
            <person name="Leon-Barrios M."/>
            <person name="Perez-Yepez J."/>
            <person name="Flores-Felix J.D."/>
            <person name="Ramirez-Baena M.H."/>
            <person name="Pulido-Suarez L."/>
            <person name="Igual J.M."/>
            <person name="Velazquez E."/>
            <person name="Peix A."/>
        </authorList>
    </citation>
    <scope>NUCLEOTIDE SEQUENCE [LARGE SCALE GENOMIC DNA]</scope>
    <source>
        <strain evidence="3 4">CCANP35</strain>
    </source>
</reference>
<protein>
    <submittedName>
        <fullName evidence="3">SDR family oxidoreductase</fullName>
    </submittedName>
</protein>
<dbReference type="PRINTS" id="PR00081">
    <property type="entry name" value="GDHRDH"/>
</dbReference>
<sequence>MNTATLEGRVAIVTGGHGGIGRAIVARLLREGARVAVFDLAASKEKSHDSVLRIHCDVTVPADVEMALASVREALGPVQILINNAGLLGPVTPVLEITIETWRRVTEVNLTGTFVCCKAVAIDMVQAGYGRIVNIASVQAKEGTELAGAYAASKAGVIALTKTLGKELATSGILVNCITPTAVDGGMIDEIADQRRTYILNRIPMKRFCSVNEVAAMVAWLAGDECSFSTAGVFDLSGGRSSY</sequence>
<dbReference type="Pfam" id="PF00106">
    <property type="entry name" value="adh_short"/>
    <property type="match status" value="1"/>
</dbReference>
<gene>
    <name evidence="3" type="ORF">H0241_19920</name>
</gene>
<evidence type="ECO:0000256" key="2">
    <source>
        <dbReference type="RuleBase" id="RU000363"/>
    </source>
</evidence>
<dbReference type="Gene3D" id="3.40.50.720">
    <property type="entry name" value="NAD(P)-binding Rossmann-like Domain"/>
    <property type="match status" value="1"/>
</dbReference>
<dbReference type="InterPro" id="IPR036291">
    <property type="entry name" value="NAD(P)-bd_dom_sf"/>
</dbReference>
<evidence type="ECO:0000313" key="4">
    <source>
        <dbReference type="Proteomes" id="UP000558284"/>
    </source>
</evidence>
<proteinExistence type="inferred from homology"/>